<evidence type="ECO:0000256" key="6">
    <source>
        <dbReference type="ARBA" id="ARBA00037589"/>
    </source>
</evidence>
<keyword evidence="12" id="KW-1185">Reference proteome</keyword>
<dbReference type="RefSeq" id="WP_176009863.1">
    <property type="nucleotide sequence ID" value="NZ_CP041372.2"/>
</dbReference>
<sequence length="247" mass="26869">MSLQGRHVLNTRARHQATTLTNKLESYGAVSIEVPLITIKQAYNETDIRAGLSCDWIVFTSVNSYTFLMKAMQEFSIPKESLSQMHIAAVGKKTKQLLEAEGLHVAIMPSEYHAEALVCAMKPALGDVFYPRSKVARKTLTEGLRAQGKLVVEAILYETVTNESVQAELSLALPKIDTVIFASPSAVRAFKELAGGDALQDKLVGAIGHITEQALQGIAVKALVTPHESTIESLLEEIHVKVGDICD</sequence>
<evidence type="ECO:0000256" key="7">
    <source>
        <dbReference type="ARBA" id="ARBA00040167"/>
    </source>
</evidence>
<dbReference type="Gene3D" id="3.40.50.10090">
    <property type="match status" value="2"/>
</dbReference>
<organism evidence="11 12">
    <name type="scientific">Paenalkalicoccus suaedae</name>
    <dbReference type="NCBI Taxonomy" id="2592382"/>
    <lineage>
        <taxon>Bacteria</taxon>
        <taxon>Bacillati</taxon>
        <taxon>Bacillota</taxon>
        <taxon>Bacilli</taxon>
        <taxon>Bacillales</taxon>
        <taxon>Bacillaceae</taxon>
        <taxon>Paenalkalicoccus</taxon>
    </lineage>
</organism>
<comment type="similarity">
    <text evidence="2 9">Belongs to the uroporphyrinogen-III synthase family.</text>
</comment>
<dbReference type="InterPro" id="IPR036108">
    <property type="entry name" value="4pyrrol_syn_uPrphyn_synt_sf"/>
</dbReference>
<dbReference type="CDD" id="cd06578">
    <property type="entry name" value="HemD"/>
    <property type="match status" value="1"/>
</dbReference>
<evidence type="ECO:0000256" key="9">
    <source>
        <dbReference type="RuleBase" id="RU366031"/>
    </source>
</evidence>
<protein>
    <recommendedName>
        <fullName evidence="7 9">Uroporphyrinogen-III synthase</fullName>
        <ecNumber evidence="3 9">4.2.1.75</ecNumber>
    </recommendedName>
</protein>
<keyword evidence="4 9" id="KW-0456">Lyase</keyword>
<dbReference type="PANTHER" id="PTHR38042:SF1">
    <property type="entry name" value="UROPORPHYRINOGEN-III SYNTHASE, CHLOROPLASTIC"/>
    <property type="match status" value="1"/>
</dbReference>
<dbReference type="InterPro" id="IPR003754">
    <property type="entry name" value="4pyrrol_synth_uPrphyn_synth"/>
</dbReference>
<dbReference type="GO" id="GO:0006782">
    <property type="term" value="P:protoporphyrinogen IX biosynthetic process"/>
    <property type="evidence" value="ECO:0007669"/>
    <property type="project" value="UniProtKB-UniRule"/>
</dbReference>
<evidence type="ECO:0000256" key="5">
    <source>
        <dbReference type="ARBA" id="ARBA00023244"/>
    </source>
</evidence>
<evidence type="ECO:0000256" key="4">
    <source>
        <dbReference type="ARBA" id="ARBA00023239"/>
    </source>
</evidence>
<comment type="catalytic activity">
    <reaction evidence="8 9">
        <text>hydroxymethylbilane = uroporphyrinogen III + H2O</text>
        <dbReference type="Rhea" id="RHEA:18965"/>
        <dbReference type="ChEBI" id="CHEBI:15377"/>
        <dbReference type="ChEBI" id="CHEBI:57308"/>
        <dbReference type="ChEBI" id="CHEBI:57845"/>
        <dbReference type="EC" id="4.2.1.75"/>
    </reaction>
</comment>
<accession>A0A859FGD5</accession>
<dbReference type="KEGG" id="psua:FLK61_35010"/>
<dbReference type="Proteomes" id="UP000318138">
    <property type="component" value="Chromosome"/>
</dbReference>
<comment type="pathway">
    <text evidence="1 9">Porphyrin-containing compound metabolism; protoporphyrin-IX biosynthesis; coproporphyrinogen-III from 5-aminolevulinate: step 3/4.</text>
</comment>
<evidence type="ECO:0000313" key="12">
    <source>
        <dbReference type="Proteomes" id="UP000318138"/>
    </source>
</evidence>
<evidence type="ECO:0000256" key="1">
    <source>
        <dbReference type="ARBA" id="ARBA00004772"/>
    </source>
</evidence>
<evidence type="ECO:0000313" key="11">
    <source>
        <dbReference type="EMBL" id="QKS71880.1"/>
    </source>
</evidence>
<reference evidence="12" key="1">
    <citation type="submission" date="2019-07" db="EMBL/GenBank/DDBJ databases">
        <title>Bacillus alkalisoli sp. nov. isolated from saline soil.</title>
        <authorList>
            <person name="Sun J.-Q."/>
            <person name="Xu L."/>
        </authorList>
    </citation>
    <scope>NUCLEOTIDE SEQUENCE [LARGE SCALE GENOMIC DNA]</scope>
    <source>
        <strain evidence="12">M4U3P1</strain>
    </source>
</reference>
<dbReference type="Pfam" id="PF02602">
    <property type="entry name" value="HEM4"/>
    <property type="match status" value="1"/>
</dbReference>
<evidence type="ECO:0000256" key="3">
    <source>
        <dbReference type="ARBA" id="ARBA00013109"/>
    </source>
</evidence>
<dbReference type="InterPro" id="IPR039793">
    <property type="entry name" value="UROS/Hem4"/>
</dbReference>
<dbReference type="GO" id="GO:0004852">
    <property type="term" value="F:uroporphyrinogen-III synthase activity"/>
    <property type="evidence" value="ECO:0007669"/>
    <property type="project" value="UniProtKB-UniRule"/>
</dbReference>
<dbReference type="SUPFAM" id="SSF69618">
    <property type="entry name" value="HemD-like"/>
    <property type="match status" value="1"/>
</dbReference>
<dbReference type="GO" id="GO:0006780">
    <property type="term" value="P:uroporphyrinogen III biosynthetic process"/>
    <property type="evidence" value="ECO:0007669"/>
    <property type="project" value="UniProtKB-UniRule"/>
</dbReference>
<evidence type="ECO:0000259" key="10">
    <source>
        <dbReference type="Pfam" id="PF02602"/>
    </source>
</evidence>
<evidence type="ECO:0000256" key="2">
    <source>
        <dbReference type="ARBA" id="ARBA00008133"/>
    </source>
</evidence>
<feature type="domain" description="Tetrapyrrole biosynthesis uroporphyrinogen III synthase" evidence="10">
    <location>
        <begin position="20"/>
        <end position="236"/>
    </location>
</feature>
<comment type="function">
    <text evidence="6 9">Catalyzes cyclization of the linear tetrapyrrole, hydroxymethylbilane, to the macrocyclic uroporphyrinogen III.</text>
</comment>
<name>A0A859FGD5_9BACI</name>
<dbReference type="EMBL" id="CP041372">
    <property type="protein sequence ID" value="QKS71880.1"/>
    <property type="molecule type" value="Genomic_DNA"/>
</dbReference>
<evidence type="ECO:0000256" key="8">
    <source>
        <dbReference type="ARBA" id="ARBA00048617"/>
    </source>
</evidence>
<dbReference type="UniPathway" id="UPA00251">
    <property type="reaction ID" value="UER00320"/>
</dbReference>
<gene>
    <name evidence="11" type="ORF">FLK61_35010</name>
</gene>
<dbReference type="EC" id="4.2.1.75" evidence="3 9"/>
<proteinExistence type="inferred from homology"/>
<dbReference type="AlphaFoldDB" id="A0A859FGD5"/>
<keyword evidence="5 9" id="KW-0627">Porphyrin biosynthesis</keyword>
<dbReference type="PANTHER" id="PTHR38042">
    <property type="entry name" value="UROPORPHYRINOGEN-III SYNTHASE, CHLOROPLASTIC"/>
    <property type="match status" value="1"/>
</dbReference>